<dbReference type="Gene3D" id="3.30.160.60">
    <property type="entry name" value="Classic Zinc Finger"/>
    <property type="match status" value="4"/>
</dbReference>
<keyword evidence="8" id="KW-0805">Transcription regulation</keyword>
<dbReference type="InterPro" id="IPR036236">
    <property type="entry name" value="Znf_C2H2_sf"/>
</dbReference>
<keyword evidence="9" id="KW-0238">DNA-binding</keyword>
<evidence type="ECO:0000256" key="2">
    <source>
        <dbReference type="ARBA" id="ARBA00004123"/>
    </source>
</evidence>
<proteinExistence type="inferred from homology"/>
<dbReference type="FunFam" id="3.30.160.60:FF:002343">
    <property type="entry name" value="Zinc finger protein 33A"/>
    <property type="match status" value="1"/>
</dbReference>
<feature type="domain" description="C2H2-type" evidence="13">
    <location>
        <begin position="330"/>
        <end position="357"/>
    </location>
</feature>
<evidence type="ECO:0000313" key="14">
    <source>
        <dbReference type="EMBL" id="KAL3882400.1"/>
    </source>
</evidence>
<evidence type="ECO:0000256" key="10">
    <source>
        <dbReference type="ARBA" id="ARBA00023163"/>
    </source>
</evidence>
<dbReference type="PROSITE" id="PS50157">
    <property type="entry name" value="ZINC_FINGER_C2H2_2"/>
    <property type="match status" value="4"/>
</dbReference>
<evidence type="ECO:0000313" key="15">
    <source>
        <dbReference type="Proteomes" id="UP001634394"/>
    </source>
</evidence>
<evidence type="ECO:0000259" key="13">
    <source>
        <dbReference type="PROSITE" id="PS50157"/>
    </source>
</evidence>
<dbReference type="SMART" id="SM00355">
    <property type="entry name" value="ZnF_C2H2"/>
    <property type="match status" value="4"/>
</dbReference>
<comment type="caution">
    <text evidence="14">The sequence shown here is derived from an EMBL/GenBank/DDBJ whole genome shotgun (WGS) entry which is preliminary data.</text>
</comment>
<keyword evidence="15" id="KW-1185">Reference proteome</keyword>
<dbReference type="PANTHER" id="PTHR23226:SF416">
    <property type="entry name" value="FI01424P"/>
    <property type="match status" value="1"/>
</dbReference>
<name>A0ABD3XBX3_SINWO</name>
<keyword evidence="11" id="KW-0539">Nucleus</keyword>
<dbReference type="GO" id="GO:0008270">
    <property type="term" value="F:zinc ion binding"/>
    <property type="evidence" value="ECO:0007669"/>
    <property type="project" value="UniProtKB-KW"/>
</dbReference>
<comment type="function">
    <text evidence="1">May be involved in transcriptional regulation.</text>
</comment>
<dbReference type="EMBL" id="JBJQND010000003">
    <property type="protein sequence ID" value="KAL3882400.1"/>
    <property type="molecule type" value="Genomic_DNA"/>
</dbReference>
<dbReference type="InterPro" id="IPR013087">
    <property type="entry name" value="Znf_C2H2_type"/>
</dbReference>
<feature type="domain" description="C2H2-type" evidence="13">
    <location>
        <begin position="358"/>
        <end position="385"/>
    </location>
</feature>
<dbReference type="AlphaFoldDB" id="A0ABD3XBX3"/>
<keyword evidence="6 12" id="KW-0863">Zinc-finger</keyword>
<keyword evidence="5" id="KW-0677">Repeat</keyword>
<organism evidence="14 15">
    <name type="scientific">Sinanodonta woodiana</name>
    <name type="common">Chinese pond mussel</name>
    <name type="synonym">Anodonta woodiana</name>
    <dbReference type="NCBI Taxonomy" id="1069815"/>
    <lineage>
        <taxon>Eukaryota</taxon>
        <taxon>Metazoa</taxon>
        <taxon>Spiralia</taxon>
        <taxon>Lophotrochozoa</taxon>
        <taxon>Mollusca</taxon>
        <taxon>Bivalvia</taxon>
        <taxon>Autobranchia</taxon>
        <taxon>Heteroconchia</taxon>
        <taxon>Palaeoheterodonta</taxon>
        <taxon>Unionida</taxon>
        <taxon>Unionoidea</taxon>
        <taxon>Unionidae</taxon>
        <taxon>Unioninae</taxon>
        <taxon>Sinanodonta</taxon>
    </lineage>
</organism>
<sequence length="410" mass="46316">MFNSAFARSGLSEQQQVMAEVMADITGGNHMRGQMTHGAIMDEVVGQGMNDASGQPNNMDYNPARPDSVIPVSLFELSPTKGIRHMPPPSMPVFPNHPINSRFEIRPSDRNSMSEKGDFVPVNLFGVKESFSHAVGGLNTHMSYASECVYNSNSNELRMKLENPYNASPEKSREEDPGRSVSAILAASEAIKHQDIASEVEIGTMEVEVKPDLNKDNKTVMEDKKSDIDDDIEQIRKAAKSVANTLKVMSKESTEEVKNMKPKLKMTFSKKSRANDVHNQASSVYITNNKGDSTGTNNQAVHKCDFCDKNFKKRDRLNQHIKIHTGKKNYRCSFCGTEFGRSEHLRRHERKHTGERPYECGECGKTFMRNEHLKRHHFVHTGEKPFQCPVCDKSFPRHDRLIKHSLIHDQ</sequence>
<evidence type="ECO:0000256" key="11">
    <source>
        <dbReference type="ARBA" id="ARBA00023242"/>
    </source>
</evidence>
<dbReference type="PANTHER" id="PTHR23226">
    <property type="entry name" value="ZINC FINGER AND SCAN DOMAIN-CONTAINING"/>
    <property type="match status" value="1"/>
</dbReference>
<evidence type="ECO:0000256" key="5">
    <source>
        <dbReference type="ARBA" id="ARBA00022737"/>
    </source>
</evidence>
<comment type="similarity">
    <text evidence="3">Belongs to the krueppel C2H2-type zinc-finger protein family.</text>
</comment>
<dbReference type="FunFam" id="3.30.160.60:FF:001182">
    <property type="entry name" value="Zinc finger, C2H2 type"/>
    <property type="match status" value="1"/>
</dbReference>
<evidence type="ECO:0000256" key="7">
    <source>
        <dbReference type="ARBA" id="ARBA00022833"/>
    </source>
</evidence>
<comment type="subcellular location">
    <subcellularLocation>
        <location evidence="2">Nucleus</location>
    </subcellularLocation>
</comment>
<keyword evidence="10" id="KW-0804">Transcription</keyword>
<evidence type="ECO:0000256" key="3">
    <source>
        <dbReference type="ARBA" id="ARBA00006991"/>
    </source>
</evidence>
<evidence type="ECO:0000256" key="12">
    <source>
        <dbReference type="PROSITE-ProRule" id="PRU00042"/>
    </source>
</evidence>
<evidence type="ECO:0000256" key="4">
    <source>
        <dbReference type="ARBA" id="ARBA00022723"/>
    </source>
</evidence>
<reference evidence="14 15" key="1">
    <citation type="submission" date="2024-11" db="EMBL/GenBank/DDBJ databases">
        <title>Chromosome-level genome assembly of the freshwater bivalve Anodonta woodiana.</title>
        <authorList>
            <person name="Chen X."/>
        </authorList>
    </citation>
    <scope>NUCLEOTIDE SEQUENCE [LARGE SCALE GENOMIC DNA]</scope>
    <source>
        <strain evidence="14">MN2024</strain>
        <tissue evidence="14">Gills</tissue>
    </source>
</reference>
<evidence type="ECO:0000256" key="8">
    <source>
        <dbReference type="ARBA" id="ARBA00023015"/>
    </source>
</evidence>
<dbReference type="Proteomes" id="UP001634394">
    <property type="component" value="Unassembled WGS sequence"/>
</dbReference>
<gene>
    <name evidence="14" type="ORF">ACJMK2_028743</name>
</gene>
<evidence type="ECO:0000256" key="9">
    <source>
        <dbReference type="ARBA" id="ARBA00023125"/>
    </source>
</evidence>
<dbReference type="GO" id="GO:0005634">
    <property type="term" value="C:nucleus"/>
    <property type="evidence" value="ECO:0007669"/>
    <property type="project" value="UniProtKB-SubCell"/>
</dbReference>
<dbReference type="Pfam" id="PF00096">
    <property type="entry name" value="zf-C2H2"/>
    <property type="match status" value="4"/>
</dbReference>
<evidence type="ECO:0000256" key="1">
    <source>
        <dbReference type="ARBA" id="ARBA00003767"/>
    </source>
</evidence>
<evidence type="ECO:0000256" key="6">
    <source>
        <dbReference type="ARBA" id="ARBA00022771"/>
    </source>
</evidence>
<dbReference type="PROSITE" id="PS00028">
    <property type="entry name" value="ZINC_FINGER_C2H2_1"/>
    <property type="match status" value="4"/>
</dbReference>
<feature type="domain" description="C2H2-type" evidence="13">
    <location>
        <begin position="386"/>
        <end position="410"/>
    </location>
</feature>
<feature type="domain" description="C2H2-type" evidence="13">
    <location>
        <begin position="302"/>
        <end position="329"/>
    </location>
</feature>
<dbReference type="FunFam" id="3.30.160.60:FF:000226">
    <property type="entry name" value="Zinc finger protein 236 variant"/>
    <property type="match status" value="1"/>
</dbReference>
<accession>A0ABD3XBX3</accession>
<protein>
    <recommendedName>
        <fullName evidence="13">C2H2-type domain-containing protein</fullName>
    </recommendedName>
</protein>
<dbReference type="SUPFAM" id="SSF57667">
    <property type="entry name" value="beta-beta-alpha zinc fingers"/>
    <property type="match status" value="2"/>
</dbReference>
<keyword evidence="7" id="KW-0862">Zinc</keyword>
<keyword evidence="4" id="KW-0479">Metal-binding</keyword>
<dbReference type="GO" id="GO:0003677">
    <property type="term" value="F:DNA binding"/>
    <property type="evidence" value="ECO:0007669"/>
    <property type="project" value="UniProtKB-KW"/>
</dbReference>
<dbReference type="EMBL" id="JBJQND010000003">
    <property type="protein sequence ID" value="KAL3882399.1"/>
    <property type="molecule type" value="Genomic_DNA"/>
</dbReference>